<sequence length="96" mass="11130">MAEGRFGSKRPIPSKEPYEAWICSVYECKNNGRTIEMVLSLEYSYGPTHRKTLNAYLPILRRPTTICPRSSLVKPYLHTYLYYTISTTSANRIHNI</sequence>
<name>A0A1V9XRR6_9ACAR</name>
<reference evidence="1 2" key="1">
    <citation type="journal article" date="2017" name="Gigascience">
        <title>Draft genome of the honey bee ectoparasitic mite, Tropilaelaps mercedesae, is shaped by the parasitic life history.</title>
        <authorList>
            <person name="Dong X."/>
            <person name="Armstrong S.D."/>
            <person name="Xia D."/>
            <person name="Makepeace B.L."/>
            <person name="Darby A.C."/>
            <person name="Kadowaki T."/>
        </authorList>
    </citation>
    <scope>NUCLEOTIDE SEQUENCE [LARGE SCALE GENOMIC DNA]</scope>
    <source>
        <strain evidence="1">Wuxi-XJTLU</strain>
    </source>
</reference>
<keyword evidence="2" id="KW-1185">Reference proteome</keyword>
<dbReference type="EMBL" id="MNPL01005173">
    <property type="protein sequence ID" value="OQR76196.1"/>
    <property type="molecule type" value="Genomic_DNA"/>
</dbReference>
<protein>
    <submittedName>
        <fullName evidence="1">Uncharacterized protein</fullName>
    </submittedName>
</protein>
<proteinExistence type="predicted"/>
<dbReference type="InParanoid" id="A0A1V9XRR6"/>
<dbReference type="AlphaFoldDB" id="A0A1V9XRR6"/>
<evidence type="ECO:0000313" key="2">
    <source>
        <dbReference type="Proteomes" id="UP000192247"/>
    </source>
</evidence>
<comment type="caution">
    <text evidence="1">The sequence shown here is derived from an EMBL/GenBank/DDBJ whole genome shotgun (WGS) entry which is preliminary data.</text>
</comment>
<dbReference type="Proteomes" id="UP000192247">
    <property type="component" value="Unassembled WGS sequence"/>
</dbReference>
<evidence type="ECO:0000313" key="1">
    <source>
        <dbReference type="EMBL" id="OQR76196.1"/>
    </source>
</evidence>
<accession>A0A1V9XRR6</accession>
<gene>
    <name evidence="1" type="ORF">BIW11_07936</name>
</gene>
<organism evidence="1 2">
    <name type="scientific">Tropilaelaps mercedesae</name>
    <dbReference type="NCBI Taxonomy" id="418985"/>
    <lineage>
        <taxon>Eukaryota</taxon>
        <taxon>Metazoa</taxon>
        <taxon>Ecdysozoa</taxon>
        <taxon>Arthropoda</taxon>
        <taxon>Chelicerata</taxon>
        <taxon>Arachnida</taxon>
        <taxon>Acari</taxon>
        <taxon>Parasitiformes</taxon>
        <taxon>Mesostigmata</taxon>
        <taxon>Gamasina</taxon>
        <taxon>Dermanyssoidea</taxon>
        <taxon>Laelapidae</taxon>
        <taxon>Tropilaelaps</taxon>
    </lineage>
</organism>